<gene>
    <name evidence="2" type="ORF">HLB29_00705</name>
</gene>
<feature type="transmembrane region" description="Helical" evidence="1">
    <location>
        <begin position="7"/>
        <end position="26"/>
    </location>
</feature>
<keyword evidence="1" id="KW-0472">Membrane</keyword>
<dbReference type="EMBL" id="JABGBW010000001">
    <property type="protein sequence ID" value="MBC2575205.1"/>
    <property type="molecule type" value="Genomic_DNA"/>
</dbReference>
<feature type="transmembrane region" description="Helical" evidence="1">
    <location>
        <begin position="113"/>
        <end position="133"/>
    </location>
</feature>
<name>A0ABR6TIG2_9FIRM</name>
<proteinExistence type="predicted"/>
<sequence>MKKIFKYLIVLIVLVCMCFLFIKNTIVRINDFGNIFLFFITINSILCGFSTNNESKILSVTSESIIQELRGSGIIAERERLVSINFKFSVVSISLSSALYLILILGILKNIVIFKIATYVLIVLTIVGVSLFIKSSSKIKSIIKIVYDDRCPFTKDELENMKDDIEKLH</sequence>
<comment type="caution">
    <text evidence="2">The sequence shown here is derived from an EMBL/GenBank/DDBJ whole genome shotgun (WGS) entry which is preliminary data.</text>
</comment>
<reference evidence="2 3" key="1">
    <citation type="submission" date="2020-05" db="EMBL/GenBank/DDBJ databases">
        <title>Draft genome of xy-202 and genomic insight in genome of the genus Peptostreptococcus.</title>
        <authorList>
            <person name="Zhang Z."/>
        </authorList>
    </citation>
    <scope>NUCLEOTIDE SEQUENCE [LARGE SCALE GENOMIC DNA]</scope>
    <source>
        <strain evidence="2 3">DSM 27025</strain>
    </source>
</reference>
<evidence type="ECO:0000313" key="2">
    <source>
        <dbReference type="EMBL" id="MBC2575205.1"/>
    </source>
</evidence>
<keyword evidence="3" id="KW-1185">Reference proteome</keyword>
<organism evidence="2 3">
    <name type="scientific">Peptostreptococcus canis</name>
    <dbReference type="NCBI Taxonomy" id="1159213"/>
    <lineage>
        <taxon>Bacteria</taxon>
        <taxon>Bacillati</taxon>
        <taxon>Bacillota</taxon>
        <taxon>Clostridia</taxon>
        <taxon>Peptostreptococcales</taxon>
        <taxon>Peptostreptococcaceae</taxon>
        <taxon>Peptostreptococcus</taxon>
    </lineage>
</organism>
<evidence type="ECO:0000313" key="3">
    <source>
        <dbReference type="Proteomes" id="UP000713904"/>
    </source>
</evidence>
<dbReference type="Proteomes" id="UP000713904">
    <property type="component" value="Unassembled WGS sequence"/>
</dbReference>
<keyword evidence="1" id="KW-0812">Transmembrane</keyword>
<protein>
    <submittedName>
        <fullName evidence="2">Uncharacterized protein</fullName>
    </submittedName>
</protein>
<dbReference type="RefSeq" id="WP_091993347.1">
    <property type="nucleotide sequence ID" value="NZ_JABGBW010000001.1"/>
</dbReference>
<feature type="transmembrane region" description="Helical" evidence="1">
    <location>
        <begin position="88"/>
        <end position="107"/>
    </location>
</feature>
<keyword evidence="1" id="KW-1133">Transmembrane helix</keyword>
<feature type="transmembrane region" description="Helical" evidence="1">
    <location>
        <begin position="32"/>
        <end position="49"/>
    </location>
</feature>
<accession>A0ABR6TIG2</accession>
<evidence type="ECO:0000256" key="1">
    <source>
        <dbReference type="SAM" id="Phobius"/>
    </source>
</evidence>